<proteinExistence type="predicted"/>
<organism evidence="1 3">
    <name type="scientific">Phytophthora rubi</name>
    <dbReference type="NCBI Taxonomy" id="129364"/>
    <lineage>
        <taxon>Eukaryota</taxon>
        <taxon>Sar</taxon>
        <taxon>Stramenopiles</taxon>
        <taxon>Oomycota</taxon>
        <taxon>Peronosporomycetes</taxon>
        <taxon>Peronosporales</taxon>
        <taxon>Peronosporaceae</taxon>
        <taxon>Phytophthora</taxon>
    </lineage>
</organism>
<comment type="caution">
    <text evidence="1">The sequence shown here is derived from an EMBL/GenBank/DDBJ whole genome shotgun (WGS) entry which is preliminary data.</text>
</comment>
<evidence type="ECO:0000313" key="4">
    <source>
        <dbReference type="Proteomes" id="UP000435112"/>
    </source>
</evidence>
<dbReference type="Proteomes" id="UP000435112">
    <property type="component" value="Unassembled WGS sequence"/>
</dbReference>
<dbReference type="EMBL" id="QXFV01000477">
    <property type="protein sequence ID" value="KAE9036388.1"/>
    <property type="molecule type" value="Genomic_DNA"/>
</dbReference>
<dbReference type="EMBL" id="QXFU01000111">
    <property type="protein sequence ID" value="KAE9043868.1"/>
    <property type="molecule type" value="Genomic_DNA"/>
</dbReference>
<accession>A0A6A3MY87</accession>
<dbReference type="AlphaFoldDB" id="A0A6A3MY87"/>
<evidence type="ECO:0000313" key="2">
    <source>
        <dbReference type="EMBL" id="KAE9043868.1"/>
    </source>
</evidence>
<reference evidence="3 4" key="1">
    <citation type="submission" date="2018-09" db="EMBL/GenBank/DDBJ databases">
        <title>Genomic investigation of the strawberry pathogen Phytophthora fragariae indicates pathogenicity is determined by transcriptional variation in three key races.</title>
        <authorList>
            <person name="Adams T.M."/>
            <person name="Armitage A.D."/>
            <person name="Sobczyk M.K."/>
            <person name="Bates H.J."/>
            <person name="Dunwell J.M."/>
            <person name="Nellist C.F."/>
            <person name="Harrison R.J."/>
        </authorList>
    </citation>
    <scope>NUCLEOTIDE SEQUENCE [LARGE SCALE GENOMIC DNA]</scope>
    <source>
        <strain evidence="1 3">SCRP249</strain>
        <strain evidence="2 4">SCRP324</strain>
    </source>
</reference>
<name>A0A6A3MY87_9STRA</name>
<dbReference type="Proteomes" id="UP000429607">
    <property type="component" value="Unassembled WGS sequence"/>
</dbReference>
<dbReference type="OrthoDB" id="10277630at2759"/>
<sequence length="127" mass="14723">MLHEFKVQQPYATLFVSLERFNVSVTTNLACSDSKTLYHYVQYTLPCLLSDEAFNRKYGTNDTSSTSRSEIKREYWKNMNARGATWNRSQANRPPFIKSILQACISAAKTKMKREIKYPNGLKNNKQ</sequence>
<gene>
    <name evidence="1" type="ORF">PR001_g8850</name>
    <name evidence="2" type="ORF">PR002_g3117</name>
</gene>
<evidence type="ECO:0000313" key="1">
    <source>
        <dbReference type="EMBL" id="KAE9036388.1"/>
    </source>
</evidence>
<evidence type="ECO:0000313" key="3">
    <source>
        <dbReference type="Proteomes" id="UP000429607"/>
    </source>
</evidence>
<protein>
    <submittedName>
        <fullName evidence="1">Uncharacterized protein</fullName>
    </submittedName>
</protein>